<accession>A0A485KS58</accession>
<keyword evidence="8" id="KW-0732">Signal</keyword>
<evidence type="ECO:0000256" key="6">
    <source>
        <dbReference type="ARBA" id="ARBA00022833"/>
    </source>
</evidence>
<evidence type="ECO:0000256" key="8">
    <source>
        <dbReference type="SAM" id="SignalP"/>
    </source>
</evidence>
<dbReference type="OrthoDB" id="79219at2759"/>
<keyword evidence="4" id="KW-0479">Metal-binding</keyword>
<dbReference type="PANTHER" id="PTHR11733">
    <property type="entry name" value="ZINC METALLOPROTEASE FAMILY M13 NEPRILYSIN-RELATED"/>
    <property type="match status" value="1"/>
</dbReference>
<evidence type="ECO:0000256" key="2">
    <source>
        <dbReference type="ARBA" id="ARBA00007357"/>
    </source>
</evidence>
<keyword evidence="13" id="KW-1185">Reference proteome</keyword>
<feature type="chain" id="PRO_5036116163" evidence="8">
    <location>
        <begin position="21"/>
        <end position="679"/>
    </location>
</feature>
<organism evidence="12 13">
    <name type="scientific">Aphanomyces stellatus</name>
    <dbReference type="NCBI Taxonomy" id="120398"/>
    <lineage>
        <taxon>Eukaryota</taxon>
        <taxon>Sar</taxon>
        <taxon>Stramenopiles</taxon>
        <taxon>Oomycota</taxon>
        <taxon>Saprolegniomycetes</taxon>
        <taxon>Saprolegniales</taxon>
        <taxon>Verrucalvaceae</taxon>
        <taxon>Aphanomyces</taxon>
    </lineage>
</organism>
<dbReference type="AlphaFoldDB" id="A0A485KS58"/>
<dbReference type="InterPro" id="IPR018497">
    <property type="entry name" value="Peptidase_M13_C"/>
</dbReference>
<dbReference type="Proteomes" id="UP000332933">
    <property type="component" value="Unassembled WGS sequence"/>
</dbReference>
<feature type="domain" description="Peptidase M13 N-terminal" evidence="10">
    <location>
        <begin position="40"/>
        <end position="419"/>
    </location>
</feature>
<evidence type="ECO:0000313" key="13">
    <source>
        <dbReference type="Proteomes" id="UP000332933"/>
    </source>
</evidence>
<evidence type="ECO:0000256" key="4">
    <source>
        <dbReference type="ARBA" id="ARBA00022723"/>
    </source>
</evidence>
<evidence type="ECO:0000259" key="10">
    <source>
        <dbReference type="Pfam" id="PF05649"/>
    </source>
</evidence>
<name>A0A485KS58_9STRA</name>
<dbReference type="PRINTS" id="PR00786">
    <property type="entry name" value="NEPRILYSIN"/>
</dbReference>
<reference evidence="12 13" key="1">
    <citation type="submission" date="2019-03" db="EMBL/GenBank/DDBJ databases">
        <authorList>
            <person name="Gaulin E."/>
            <person name="Dumas B."/>
        </authorList>
    </citation>
    <scope>NUCLEOTIDE SEQUENCE [LARGE SCALE GENOMIC DNA]</scope>
    <source>
        <strain evidence="12">CBS 568.67</strain>
    </source>
</reference>
<evidence type="ECO:0000256" key="1">
    <source>
        <dbReference type="ARBA" id="ARBA00001947"/>
    </source>
</evidence>
<dbReference type="Pfam" id="PF01431">
    <property type="entry name" value="Peptidase_M13"/>
    <property type="match status" value="1"/>
</dbReference>
<dbReference type="GO" id="GO:0016485">
    <property type="term" value="P:protein processing"/>
    <property type="evidence" value="ECO:0007669"/>
    <property type="project" value="TreeGrafter"/>
</dbReference>
<gene>
    <name evidence="12" type="primary">Aste57867_11096</name>
    <name evidence="11" type="ORF">As57867_011054</name>
    <name evidence="12" type="ORF">ASTE57867_11096</name>
</gene>
<dbReference type="InterPro" id="IPR000718">
    <property type="entry name" value="Peptidase_M13"/>
</dbReference>
<evidence type="ECO:0000256" key="5">
    <source>
        <dbReference type="ARBA" id="ARBA00022801"/>
    </source>
</evidence>
<dbReference type="InterPro" id="IPR042089">
    <property type="entry name" value="Peptidase_M13_dom_2"/>
</dbReference>
<feature type="domain" description="Peptidase M13 C-terminal" evidence="9">
    <location>
        <begin position="471"/>
        <end position="675"/>
    </location>
</feature>
<evidence type="ECO:0000313" key="11">
    <source>
        <dbReference type="EMBL" id="KAF0698265.1"/>
    </source>
</evidence>
<feature type="signal peptide" evidence="8">
    <location>
        <begin position="1"/>
        <end position="20"/>
    </location>
</feature>
<dbReference type="Gene3D" id="1.10.1380.10">
    <property type="entry name" value="Neutral endopeptidase , domain2"/>
    <property type="match status" value="1"/>
</dbReference>
<protein>
    <submittedName>
        <fullName evidence="12">Aste57867_11096 protein</fullName>
    </submittedName>
</protein>
<comment type="cofactor">
    <cofactor evidence="1">
        <name>Zn(2+)</name>
        <dbReference type="ChEBI" id="CHEBI:29105"/>
    </cofactor>
</comment>
<keyword evidence="3" id="KW-0645">Protease</keyword>
<keyword evidence="5" id="KW-0378">Hydrolase</keyword>
<evidence type="ECO:0000256" key="3">
    <source>
        <dbReference type="ARBA" id="ARBA00022670"/>
    </source>
</evidence>
<dbReference type="InterPro" id="IPR024079">
    <property type="entry name" value="MetalloPept_cat_dom_sf"/>
</dbReference>
<dbReference type="GO" id="GO:0004222">
    <property type="term" value="F:metalloendopeptidase activity"/>
    <property type="evidence" value="ECO:0007669"/>
    <property type="project" value="InterPro"/>
</dbReference>
<reference evidence="11" key="2">
    <citation type="submission" date="2019-06" db="EMBL/GenBank/DDBJ databases">
        <title>Genomics analysis of Aphanomyces spp. identifies a new class of oomycete effector associated with host adaptation.</title>
        <authorList>
            <person name="Gaulin E."/>
        </authorList>
    </citation>
    <scope>NUCLEOTIDE SEQUENCE</scope>
    <source>
        <strain evidence="11">CBS 578.67</strain>
    </source>
</reference>
<dbReference type="InterPro" id="IPR008753">
    <property type="entry name" value="Peptidase_M13_N"/>
</dbReference>
<dbReference type="PROSITE" id="PS51885">
    <property type="entry name" value="NEPRILYSIN"/>
    <property type="match status" value="1"/>
</dbReference>
<evidence type="ECO:0000256" key="7">
    <source>
        <dbReference type="ARBA" id="ARBA00023049"/>
    </source>
</evidence>
<evidence type="ECO:0000259" key="9">
    <source>
        <dbReference type="Pfam" id="PF01431"/>
    </source>
</evidence>
<dbReference type="EMBL" id="CAADRA010005272">
    <property type="protein sequence ID" value="VFT87963.1"/>
    <property type="molecule type" value="Genomic_DNA"/>
</dbReference>
<evidence type="ECO:0000313" key="12">
    <source>
        <dbReference type="EMBL" id="VFT87963.1"/>
    </source>
</evidence>
<dbReference type="GO" id="GO:0005886">
    <property type="term" value="C:plasma membrane"/>
    <property type="evidence" value="ECO:0007669"/>
    <property type="project" value="TreeGrafter"/>
</dbReference>
<dbReference type="CDD" id="cd08662">
    <property type="entry name" value="M13"/>
    <property type="match status" value="1"/>
</dbReference>
<dbReference type="PANTHER" id="PTHR11733:SF167">
    <property type="entry name" value="FI17812P1-RELATED"/>
    <property type="match status" value="1"/>
</dbReference>
<dbReference type="GO" id="GO:0046872">
    <property type="term" value="F:metal ion binding"/>
    <property type="evidence" value="ECO:0007669"/>
    <property type="project" value="UniProtKB-KW"/>
</dbReference>
<dbReference type="Gene3D" id="3.40.390.10">
    <property type="entry name" value="Collagenase (Catalytic Domain)"/>
    <property type="match status" value="1"/>
</dbReference>
<keyword evidence="7" id="KW-0482">Metalloprotease</keyword>
<comment type="similarity">
    <text evidence="2">Belongs to the peptidase M13 family.</text>
</comment>
<sequence>MVKILFPPLLAASFLVSVHAGNTSSFPDYVAKLMDPTVDPCVDFFKHACGGWYKDAVIPDDHADIDPNFTLLDIQNQAILKAILEADKPKLGEFYASCMDTDTLSDLELEPIQADLDAIDAADSIPDIALTIAELSKLGVLGFAKVSVAADTNDATKNVLYGSQSALPLDMSFYKDPAKWATIESKYKAYISALLTLAGLYPEDGDAVAVSVAKIVTFERHLVGVSLTKLKAMEVTTTQNDPPLTFAKVNAKYPLTVGSVLSSYGFDVTDDTNGPASTIVLRNADYFDSIEALVATTPLEDVQLVATYRLLHNAAPHLTPHFHTTHWELFGKTIGGQKVEPMRAMFCTTQANSLLGELLGKYYLEQAWSNDTATQADAMVRAIRASFQIGLDASDWLDDATRASAKTKLSKFIHLLGGPTHPDLYPDVELDPMAYVANRGAIYQQKVDNNMKLLGTTVDRSTWGLKAQDVNAMYSPSTNKIIFPAAILQAPFFDGKFDAAQNFGAIGSGIGHEITHGFDNSGRKYNGDGNIEPWWSNSTSAAFDKKAQCIVNQYSSFVVKSEISGKVLGNVDGKLTLGETIADNGGLKTSFRAYKQYLQSGYDSQYTSETGEKLFFTAFAQTWCSKNTDEMLNSWLRDVHPPENVRVYGALQNNPDFARVFKCPANTFMNPSTKCLLWE</sequence>
<keyword evidence="6" id="KW-0862">Zinc</keyword>
<dbReference type="SUPFAM" id="SSF55486">
    <property type="entry name" value="Metalloproteases ('zincins'), catalytic domain"/>
    <property type="match status" value="1"/>
</dbReference>
<dbReference type="Pfam" id="PF05649">
    <property type="entry name" value="Peptidase_M13_N"/>
    <property type="match status" value="1"/>
</dbReference>
<dbReference type="EMBL" id="VJMH01005251">
    <property type="protein sequence ID" value="KAF0698265.1"/>
    <property type="molecule type" value="Genomic_DNA"/>
</dbReference>
<proteinExistence type="inferred from homology"/>